<accession>A0A329M3D9</accession>
<protein>
    <recommendedName>
        <fullName evidence="3">Phage late control D family protein</fullName>
    </recommendedName>
</protein>
<organism evidence="1 2">
    <name type="scientific">Paenibacillus contaminans</name>
    <dbReference type="NCBI Taxonomy" id="450362"/>
    <lineage>
        <taxon>Bacteria</taxon>
        <taxon>Bacillati</taxon>
        <taxon>Bacillota</taxon>
        <taxon>Bacilli</taxon>
        <taxon>Bacillales</taxon>
        <taxon>Paenibacillaceae</taxon>
        <taxon>Paenibacillus</taxon>
    </lineage>
</organism>
<dbReference type="RefSeq" id="WP_113035897.1">
    <property type="nucleotide sequence ID" value="NZ_QMFB01000037.1"/>
</dbReference>
<name>A0A329M3D9_9BACL</name>
<evidence type="ECO:0000313" key="1">
    <source>
        <dbReference type="EMBL" id="RAV11467.1"/>
    </source>
</evidence>
<dbReference type="Proteomes" id="UP000250369">
    <property type="component" value="Unassembled WGS sequence"/>
</dbReference>
<sequence>MKFEKLELKYNHFYAPIFVIEIEGRNLLKAGMVISNLTVDLALDEADHFSFTIDLAFDDVAADLKWIDSFLPATKRITIKMGYADKLELMLVGMVTSITTKFPSSGNPHLEVSGLDLSNLLMQKKEPKSWNDMTHSEIAASLAKLYGLKSVVDDTKVIYPKISKDSGKNDYQLVQTLAQKNYFEFYVFGDTLYFRKPALDSDPLLTLAWKQNLISFQPELNFAGQVQEVEVRGWDPKAKKEIIGTARVGDEAGKQSKEKSGGELVSTSATDKISENARYPVFSQQEADQLAKSILNKHAEGLIKGSGESIGIPEIKPGTRIQLEGLGKRFSKAYYIEKSTHTIGSSGYTTTFHIKENAL</sequence>
<evidence type="ECO:0008006" key="3">
    <source>
        <dbReference type="Google" id="ProtNLM"/>
    </source>
</evidence>
<dbReference type="AlphaFoldDB" id="A0A329M3D9"/>
<evidence type="ECO:0000313" key="2">
    <source>
        <dbReference type="Proteomes" id="UP000250369"/>
    </source>
</evidence>
<comment type="caution">
    <text evidence="1">The sequence shown here is derived from an EMBL/GenBank/DDBJ whole genome shotgun (WGS) entry which is preliminary data.</text>
</comment>
<dbReference type="EMBL" id="QMFB01000037">
    <property type="protein sequence ID" value="RAV11467.1"/>
    <property type="molecule type" value="Genomic_DNA"/>
</dbReference>
<dbReference type="OrthoDB" id="2641038at2"/>
<reference evidence="1 2" key="1">
    <citation type="journal article" date="2009" name="Int. J. Syst. Evol. Microbiol.">
        <title>Paenibacillus contaminans sp. nov., isolated from a contaminated laboratory plate.</title>
        <authorList>
            <person name="Chou J.H."/>
            <person name="Lee J.H."/>
            <person name="Lin M.C."/>
            <person name="Chang P.S."/>
            <person name="Arun A.B."/>
            <person name="Young C.C."/>
            <person name="Chen W.M."/>
        </authorList>
    </citation>
    <scope>NUCLEOTIDE SEQUENCE [LARGE SCALE GENOMIC DNA]</scope>
    <source>
        <strain evidence="1 2">CKOBP-6</strain>
    </source>
</reference>
<proteinExistence type="predicted"/>
<keyword evidence="2" id="KW-1185">Reference proteome</keyword>
<gene>
    <name evidence="1" type="ORF">DQG23_36075</name>
</gene>
<dbReference type="SUPFAM" id="SSF69279">
    <property type="entry name" value="Phage tail proteins"/>
    <property type="match status" value="1"/>
</dbReference>